<reference evidence="1" key="1">
    <citation type="journal article" date="2023" name="Insect Mol. Biol.">
        <title>Genome sequencing provides insights into the evolution of gene families encoding plant cell wall-degrading enzymes in longhorned beetles.</title>
        <authorList>
            <person name="Shin N.R."/>
            <person name="Okamura Y."/>
            <person name="Kirsch R."/>
            <person name="Pauchet Y."/>
        </authorList>
    </citation>
    <scope>NUCLEOTIDE SEQUENCE</scope>
    <source>
        <strain evidence="1">AMC_N1</strain>
    </source>
</reference>
<protein>
    <submittedName>
        <fullName evidence="1">Uncharacterized protein</fullName>
    </submittedName>
</protein>
<organism evidence="1 2">
    <name type="scientific">Aromia moschata</name>
    <dbReference type="NCBI Taxonomy" id="1265417"/>
    <lineage>
        <taxon>Eukaryota</taxon>
        <taxon>Metazoa</taxon>
        <taxon>Ecdysozoa</taxon>
        <taxon>Arthropoda</taxon>
        <taxon>Hexapoda</taxon>
        <taxon>Insecta</taxon>
        <taxon>Pterygota</taxon>
        <taxon>Neoptera</taxon>
        <taxon>Endopterygota</taxon>
        <taxon>Coleoptera</taxon>
        <taxon>Polyphaga</taxon>
        <taxon>Cucujiformia</taxon>
        <taxon>Chrysomeloidea</taxon>
        <taxon>Cerambycidae</taxon>
        <taxon>Cerambycinae</taxon>
        <taxon>Callichromatini</taxon>
        <taxon>Aromia</taxon>
    </lineage>
</organism>
<keyword evidence="2" id="KW-1185">Reference proteome</keyword>
<dbReference type="Proteomes" id="UP001162162">
    <property type="component" value="Unassembled WGS sequence"/>
</dbReference>
<sequence length="65" mass="7563">MDNPRISISNLSQQFHLLGYVNSQSMRLWSADNPYFRIETPLHPQKIGVWAAANRRRVVRLVVLT</sequence>
<evidence type="ECO:0000313" key="2">
    <source>
        <dbReference type="Proteomes" id="UP001162162"/>
    </source>
</evidence>
<evidence type="ECO:0000313" key="1">
    <source>
        <dbReference type="EMBL" id="KAJ8949635.1"/>
    </source>
</evidence>
<dbReference type="EMBL" id="JAPWTK010000114">
    <property type="protein sequence ID" value="KAJ8949635.1"/>
    <property type="molecule type" value="Genomic_DNA"/>
</dbReference>
<accession>A0AAV8YFD9</accession>
<gene>
    <name evidence="1" type="ORF">NQ318_007401</name>
</gene>
<dbReference type="AlphaFoldDB" id="A0AAV8YFD9"/>
<name>A0AAV8YFD9_9CUCU</name>
<proteinExistence type="predicted"/>
<comment type="caution">
    <text evidence="1">The sequence shown here is derived from an EMBL/GenBank/DDBJ whole genome shotgun (WGS) entry which is preliminary data.</text>
</comment>